<dbReference type="Proteomes" id="UP001597343">
    <property type="component" value="Unassembled WGS sequence"/>
</dbReference>
<evidence type="ECO:0000313" key="2">
    <source>
        <dbReference type="Proteomes" id="UP001597343"/>
    </source>
</evidence>
<dbReference type="RefSeq" id="WP_386049768.1">
    <property type="nucleotide sequence ID" value="NZ_JBHUIO010000024.1"/>
</dbReference>
<gene>
    <name evidence="1" type="ORF">ACFSOY_20780</name>
</gene>
<organism evidence="1 2">
    <name type="scientific">Tumebacillus lipolyticus</name>
    <dbReference type="NCBI Taxonomy" id="1280370"/>
    <lineage>
        <taxon>Bacteria</taxon>
        <taxon>Bacillati</taxon>
        <taxon>Bacillota</taxon>
        <taxon>Bacilli</taxon>
        <taxon>Bacillales</taxon>
        <taxon>Alicyclobacillaceae</taxon>
        <taxon>Tumebacillus</taxon>
    </lineage>
</organism>
<sequence length="127" mass="14158">MSKLLDYIRADTGRRFAEQGVTIILLDRTVTEKNALDEPVRVSVVERPQVVIIQAQPNVVVNESGVDLYRGDLNFLAPLDTEIKKGSALKHDGKLFSVSEMEVAPPFFGESFYYICTAERSHVNGSE</sequence>
<proteinExistence type="predicted"/>
<name>A0ABW5A2Q5_9BACL</name>
<evidence type="ECO:0000313" key="1">
    <source>
        <dbReference type="EMBL" id="MFD2172383.1"/>
    </source>
</evidence>
<comment type="caution">
    <text evidence="1">The sequence shown here is derived from an EMBL/GenBank/DDBJ whole genome shotgun (WGS) entry which is preliminary data.</text>
</comment>
<protein>
    <submittedName>
        <fullName evidence="1">Uncharacterized protein</fullName>
    </submittedName>
</protein>
<reference evidence="2" key="1">
    <citation type="journal article" date="2019" name="Int. J. Syst. Evol. Microbiol.">
        <title>The Global Catalogue of Microorganisms (GCM) 10K type strain sequencing project: providing services to taxonomists for standard genome sequencing and annotation.</title>
        <authorList>
            <consortium name="The Broad Institute Genomics Platform"/>
            <consortium name="The Broad Institute Genome Sequencing Center for Infectious Disease"/>
            <person name="Wu L."/>
            <person name="Ma J."/>
        </authorList>
    </citation>
    <scope>NUCLEOTIDE SEQUENCE [LARGE SCALE GENOMIC DNA]</scope>
    <source>
        <strain evidence="2">CGMCC 1.13574</strain>
    </source>
</reference>
<dbReference type="EMBL" id="JBHUIO010000024">
    <property type="protein sequence ID" value="MFD2172383.1"/>
    <property type="molecule type" value="Genomic_DNA"/>
</dbReference>
<accession>A0ABW5A2Q5</accession>
<keyword evidence="2" id="KW-1185">Reference proteome</keyword>